<name>A0A1I6HU08_9GAMM</name>
<feature type="domain" description="AbiJ N-terminal" evidence="1">
    <location>
        <begin position="2"/>
        <end position="88"/>
    </location>
</feature>
<evidence type="ECO:0000313" key="2">
    <source>
        <dbReference type="EMBL" id="SFR57919.1"/>
    </source>
</evidence>
<dbReference type="RefSeq" id="WP_092858327.1">
    <property type="nucleotide sequence ID" value="NZ_FOYU01000004.1"/>
</dbReference>
<proteinExistence type="predicted"/>
<dbReference type="Proteomes" id="UP000199424">
    <property type="component" value="Unassembled WGS sequence"/>
</dbReference>
<dbReference type="EMBL" id="FOYU01000004">
    <property type="protein sequence ID" value="SFR57919.1"/>
    <property type="molecule type" value="Genomic_DNA"/>
</dbReference>
<sequence>MTNKKGQLIIELKRRIEEDFTSGNWEEIGLLTDCSHIISHHDRLLRSLHFGDEDYGGNIISVLRSMDDHNPNALQTVKEFLDEWYPDQNATYISAKPSNKKITFAPNVFSIPDGGVEEDLVAVMMPFAGFDDVYHAIQTACDNAGSRCLRADNIWEHSSIIQDIFSLIFRAKIVVVDFSGKNPNVMYETGIAHTLGKIVVPLAQVISDIPSDMVHHRALIYLKNGEGLKKLEHELSDKLITLST</sequence>
<reference evidence="3" key="1">
    <citation type="submission" date="2016-10" db="EMBL/GenBank/DDBJ databases">
        <authorList>
            <person name="Varghese N."/>
            <person name="Submissions S."/>
        </authorList>
    </citation>
    <scope>NUCLEOTIDE SEQUENCE [LARGE SCALE GENOMIC DNA]</scope>
    <source>
        <strain evidence="3">CGMCC 1.7285</strain>
    </source>
</reference>
<accession>A0A1I6HU08</accession>
<keyword evidence="3" id="KW-1185">Reference proteome</keyword>
<organism evidence="2 3">
    <name type="scientific">Pseudidiomarina maritima</name>
    <dbReference type="NCBI Taxonomy" id="519453"/>
    <lineage>
        <taxon>Bacteria</taxon>
        <taxon>Pseudomonadati</taxon>
        <taxon>Pseudomonadota</taxon>
        <taxon>Gammaproteobacteria</taxon>
        <taxon>Alteromonadales</taxon>
        <taxon>Idiomarinaceae</taxon>
        <taxon>Pseudidiomarina</taxon>
    </lineage>
</organism>
<dbReference type="Pfam" id="PF18865">
    <property type="entry name" value="AbiJ_NTD5"/>
    <property type="match status" value="1"/>
</dbReference>
<dbReference type="AlphaFoldDB" id="A0A1I6HU08"/>
<gene>
    <name evidence="2" type="ORF">SAMN04488070_2101</name>
</gene>
<evidence type="ECO:0000313" key="3">
    <source>
        <dbReference type="Proteomes" id="UP000199424"/>
    </source>
</evidence>
<dbReference type="InterPro" id="IPR040508">
    <property type="entry name" value="AbiJ_NTD5"/>
</dbReference>
<evidence type="ECO:0000259" key="1">
    <source>
        <dbReference type="Pfam" id="PF18865"/>
    </source>
</evidence>
<protein>
    <recommendedName>
        <fullName evidence="1">AbiJ N-terminal domain-containing protein</fullName>
    </recommendedName>
</protein>